<proteinExistence type="predicted"/>
<accession>A0A2J5Q919</accession>
<reference evidence="1 2" key="2">
    <citation type="submission" date="2018-01" db="EMBL/GenBank/DDBJ databases">
        <title>Genomic study of Klebsiella pneumoniae.</title>
        <authorList>
            <person name="Yang Y."/>
            <person name="Bicalho R."/>
        </authorList>
    </citation>
    <scope>NUCLEOTIDE SEQUENCE [LARGE SCALE GENOMIC DNA]</scope>
    <source>
        <strain evidence="1 2">A10</strain>
    </source>
</reference>
<evidence type="ECO:0000313" key="1">
    <source>
        <dbReference type="EMBL" id="PLO74791.1"/>
    </source>
</evidence>
<organism evidence="1 2">
    <name type="scientific">Klebsiella michiganensis</name>
    <dbReference type="NCBI Taxonomy" id="1134687"/>
    <lineage>
        <taxon>Bacteria</taxon>
        <taxon>Pseudomonadati</taxon>
        <taxon>Pseudomonadota</taxon>
        <taxon>Gammaproteobacteria</taxon>
        <taxon>Enterobacterales</taxon>
        <taxon>Enterobacteriaceae</taxon>
        <taxon>Klebsiella/Raoultella group</taxon>
        <taxon>Klebsiella</taxon>
    </lineage>
</organism>
<dbReference type="Proteomes" id="UP000234667">
    <property type="component" value="Unassembled WGS sequence"/>
</dbReference>
<sequence>MNLPSYSQFFHTIYDEKSPVGRIGRGTHYSVFETVQWLSPSLGRYKSPKVQKFAIIWDEDHDTRIVDVLEIALMRNLLGPVVFAGERKGSLNIVLSPDFDRLTPSEKKEYLANWQELADGGYASDSWGFDWSYLSSPATGSIIQDSKTRTEAYLFNICNLWELGHSVYNERNPWEDEERMQQSIDSLKSLSK</sequence>
<name>A0A2J5Q919_9ENTR</name>
<dbReference type="EMBL" id="PIDR01000035">
    <property type="protein sequence ID" value="PLO74791.1"/>
    <property type="molecule type" value="Genomic_DNA"/>
</dbReference>
<evidence type="ECO:0000313" key="2">
    <source>
        <dbReference type="Proteomes" id="UP000234667"/>
    </source>
</evidence>
<gene>
    <name evidence="1" type="ORF">CWN49_02600</name>
</gene>
<comment type="caution">
    <text evidence="1">The sequence shown here is derived from an EMBL/GenBank/DDBJ whole genome shotgun (WGS) entry which is preliminary data.</text>
</comment>
<protein>
    <submittedName>
        <fullName evidence="1">Uncharacterized protein</fullName>
    </submittedName>
</protein>
<reference evidence="1 2" key="1">
    <citation type="submission" date="2017-11" db="EMBL/GenBank/DDBJ databases">
        <authorList>
            <person name="Han C.G."/>
        </authorList>
    </citation>
    <scope>NUCLEOTIDE SEQUENCE [LARGE SCALE GENOMIC DNA]</scope>
    <source>
        <strain evidence="1 2">A10</strain>
    </source>
</reference>
<dbReference type="AlphaFoldDB" id="A0A2J5Q919"/>